<keyword evidence="4 8" id="KW-0812">Transmembrane</keyword>
<evidence type="ECO:0000256" key="3">
    <source>
        <dbReference type="ARBA" id="ARBA00022475"/>
    </source>
</evidence>
<dbReference type="GO" id="GO:0008360">
    <property type="term" value="P:regulation of cell shape"/>
    <property type="evidence" value="ECO:0007669"/>
    <property type="project" value="UniProtKB-KW"/>
</dbReference>
<feature type="transmembrane region" description="Helical" evidence="8">
    <location>
        <begin position="113"/>
        <end position="134"/>
    </location>
</feature>
<evidence type="ECO:0000256" key="4">
    <source>
        <dbReference type="ARBA" id="ARBA00022692"/>
    </source>
</evidence>
<comment type="subcellular location">
    <subcellularLocation>
        <location evidence="1">Cell membrane</location>
        <topology evidence="1">Multi-pass membrane protein</topology>
    </subcellularLocation>
</comment>
<dbReference type="NCBIfam" id="TIGR03426">
    <property type="entry name" value="shape_MreD"/>
    <property type="match status" value="1"/>
</dbReference>
<proteinExistence type="inferred from homology"/>
<dbReference type="GO" id="GO:0005886">
    <property type="term" value="C:plasma membrane"/>
    <property type="evidence" value="ECO:0007669"/>
    <property type="project" value="UniProtKB-SubCell"/>
</dbReference>
<organism evidence="9 10">
    <name type="scientific">Xylanibacter ruminicola</name>
    <name type="common">Prevotella ruminicola</name>
    <dbReference type="NCBI Taxonomy" id="839"/>
    <lineage>
        <taxon>Bacteria</taxon>
        <taxon>Pseudomonadati</taxon>
        <taxon>Bacteroidota</taxon>
        <taxon>Bacteroidia</taxon>
        <taxon>Bacteroidales</taxon>
        <taxon>Prevotellaceae</taxon>
        <taxon>Xylanibacter</taxon>
    </lineage>
</organism>
<keyword evidence="3" id="KW-1003">Cell membrane</keyword>
<feature type="transmembrane region" description="Helical" evidence="8">
    <location>
        <begin position="12"/>
        <end position="39"/>
    </location>
</feature>
<gene>
    <name evidence="9" type="ORF">SAMN05216354_0515</name>
</gene>
<feature type="transmembrane region" description="Helical" evidence="8">
    <location>
        <begin position="73"/>
        <end position="92"/>
    </location>
</feature>
<sequence length="166" mass="18845">MAIELLNRLVMFGALFLAQVLILNHVHLFDVATPLLYVYYVITFRRGFPKWIMLVSSFVLGLIVDIFSSTPGLAAGSMTLVALLQPYILERLMPRDSADDLKTSAKTLSYGKFSFLSGVITAIYCLVFFTLEAFSFFDWLVWMERILASIVLTWILLMAIETVRSK</sequence>
<reference evidence="9 10" key="1">
    <citation type="submission" date="2016-10" db="EMBL/GenBank/DDBJ databases">
        <authorList>
            <person name="de Groot N.N."/>
        </authorList>
    </citation>
    <scope>NUCLEOTIDE SEQUENCE [LARGE SCALE GENOMIC DNA]</scope>
    <source>
        <strain evidence="9 10">AR32</strain>
    </source>
</reference>
<evidence type="ECO:0000256" key="2">
    <source>
        <dbReference type="ARBA" id="ARBA00007776"/>
    </source>
</evidence>
<evidence type="ECO:0000256" key="8">
    <source>
        <dbReference type="SAM" id="Phobius"/>
    </source>
</evidence>
<feature type="transmembrane region" description="Helical" evidence="8">
    <location>
        <begin position="140"/>
        <end position="160"/>
    </location>
</feature>
<keyword evidence="6 8" id="KW-1133">Transmembrane helix</keyword>
<comment type="similarity">
    <text evidence="2">Belongs to the MreD family.</text>
</comment>
<evidence type="ECO:0000313" key="10">
    <source>
        <dbReference type="Proteomes" id="UP000236735"/>
    </source>
</evidence>
<evidence type="ECO:0000313" key="9">
    <source>
        <dbReference type="EMBL" id="SEF45593.1"/>
    </source>
</evidence>
<accession>A0A1H5S4L3</accession>
<dbReference type="InterPro" id="IPR007227">
    <property type="entry name" value="Cell_shape_determining_MreD"/>
</dbReference>
<evidence type="ECO:0000256" key="1">
    <source>
        <dbReference type="ARBA" id="ARBA00004651"/>
    </source>
</evidence>
<evidence type="ECO:0000256" key="5">
    <source>
        <dbReference type="ARBA" id="ARBA00022960"/>
    </source>
</evidence>
<evidence type="ECO:0000256" key="7">
    <source>
        <dbReference type="ARBA" id="ARBA00023136"/>
    </source>
</evidence>
<evidence type="ECO:0000256" key="6">
    <source>
        <dbReference type="ARBA" id="ARBA00022989"/>
    </source>
</evidence>
<name>A0A1H5S4L3_XYLRU</name>
<dbReference type="EMBL" id="FNUV01000001">
    <property type="protein sequence ID" value="SEF45593.1"/>
    <property type="molecule type" value="Genomic_DNA"/>
</dbReference>
<dbReference type="AlphaFoldDB" id="A0A1H5S4L3"/>
<protein>
    <submittedName>
        <fullName evidence="9">Rod shape-determining protein MreD</fullName>
    </submittedName>
</protein>
<dbReference type="RefSeq" id="WP_103915063.1">
    <property type="nucleotide sequence ID" value="NZ_FNUV01000001.1"/>
</dbReference>
<keyword evidence="7 8" id="KW-0472">Membrane</keyword>
<keyword evidence="5" id="KW-0133">Cell shape</keyword>
<dbReference type="Proteomes" id="UP000236735">
    <property type="component" value="Unassembled WGS sequence"/>
</dbReference>